<sequence length="309" mass="36243">MAVYNGFKYPQFPSHLPPLDILSERLISPRIPFMQIRRLRHVNGQYGILGQIINVPVDVDTMIKSLPRNVDDAYCINVHIKRKQIHKSSYLQGIINKRTIKTWLQFLLATPLYTMYEIKMDQSFFDNNSISTEIPLEDISEHIPIEESLTAQQHTLSWDEEQYLCIAPGEQNVPRSLLFDEHAEELSFPSIYLGEFRRFREGIKATPFMMASSELRRSDRRAVTPHHLLYVAMKIMRLRVRDSLTIAFKHVGKNTTVTRQQIEDEHYINNCIETNLSFLRSIPNSTWYWSNRKKDLFAMIRQLGKPTIF</sequence>
<keyword evidence="2" id="KW-0347">Helicase</keyword>
<gene>
    <name evidence="2" type="ORF">TNCV_3212071</name>
</gene>
<evidence type="ECO:0000313" key="2">
    <source>
        <dbReference type="EMBL" id="GFY03570.1"/>
    </source>
</evidence>
<keyword evidence="2" id="KW-0378">Hydrolase</keyword>
<dbReference type="EMBL" id="BMAU01021238">
    <property type="protein sequence ID" value="GFY03570.1"/>
    <property type="molecule type" value="Genomic_DNA"/>
</dbReference>
<dbReference type="GO" id="GO:0004386">
    <property type="term" value="F:helicase activity"/>
    <property type="evidence" value="ECO:0007669"/>
    <property type="project" value="UniProtKB-KW"/>
</dbReference>
<feature type="domain" description="DUF6570" evidence="1">
    <location>
        <begin position="2"/>
        <end position="123"/>
    </location>
</feature>
<keyword evidence="3" id="KW-1185">Reference proteome</keyword>
<proteinExistence type="predicted"/>
<name>A0A8X6S2U5_TRICX</name>
<keyword evidence="2" id="KW-0067">ATP-binding</keyword>
<reference evidence="2" key="1">
    <citation type="submission" date="2020-08" db="EMBL/GenBank/DDBJ databases">
        <title>Multicomponent nature underlies the extraordinary mechanical properties of spider dragline silk.</title>
        <authorList>
            <person name="Kono N."/>
            <person name="Nakamura H."/>
            <person name="Mori M."/>
            <person name="Yoshida Y."/>
            <person name="Ohtoshi R."/>
            <person name="Malay A.D."/>
            <person name="Moran D.A.P."/>
            <person name="Tomita M."/>
            <person name="Numata K."/>
            <person name="Arakawa K."/>
        </authorList>
    </citation>
    <scope>NUCLEOTIDE SEQUENCE</scope>
</reference>
<evidence type="ECO:0000313" key="3">
    <source>
        <dbReference type="Proteomes" id="UP000887159"/>
    </source>
</evidence>
<keyword evidence="2" id="KW-0547">Nucleotide-binding</keyword>
<dbReference type="AlphaFoldDB" id="A0A8X6S2U5"/>
<dbReference type="Pfam" id="PF20209">
    <property type="entry name" value="DUF6570"/>
    <property type="match status" value="1"/>
</dbReference>
<dbReference type="InterPro" id="IPR046700">
    <property type="entry name" value="DUF6570"/>
</dbReference>
<protein>
    <submittedName>
        <fullName evidence="2">ATP-dependent DNA helicase</fullName>
    </submittedName>
</protein>
<dbReference type="Proteomes" id="UP000887159">
    <property type="component" value="Unassembled WGS sequence"/>
</dbReference>
<accession>A0A8X6S2U5</accession>
<comment type="caution">
    <text evidence="2">The sequence shown here is derived from an EMBL/GenBank/DDBJ whole genome shotgun (WGS) entry which is preliminary data.</text>
</comment>
<evidence type="ECO:0000259" key="1">
    <source>
        <dbReference type="Pfam" id="PF20209"/>
    </source>
</evidence>
<organism evidence="2 3">
    <name type="scientific">Trichonephila clavipes</name>
    <name type="common">Golden silk orbweaver</name>
    <name type="synonym">Nephila clavipes</name>
    <dbReference type="NCBI Taxonomy" id="2585209"/>
    <lineage>
        <taxon>Eukaryota</taxon>
        <taxon>Metazoa</taxon>
        <taxon>Ecdysozoa</taxon>
        <taxon>Arthropoda</taxon>
        <taxon>Chelicerata</taxon>
        <taxon>Arachnida</taxon>
        <taxon>Araneae</taxon>
        <taxon>Araneomorphae</taxon>
        <taxon>Entelegynae</taxon>
        <taxon>Araneoidea</taxon>
        <taxon>Nephilidae</taxon>
        <taxon>Trichonephila</taxon>
    </lineage>
</organism>